<dbReference type="InterPro" id="IPR025934">
    <property type="entry name" value="NudC_N_dom"/>
</dbReference>
<accession>A0A9N8HVU3</accession>
<name>A0A9N8HVU3_9STRA</name>
<dbReference type="PROSITE" id="PS51203">
    <property type="entry name" value="CS"/>
    <property type="match status" value="1"/>
</dbReference>
<dbReference type="OrthoDB" id="416217at2759"/>
<dbReference type="Pfam" id="PF14050">
    <property type="entry name" value="Nudc_N"/>
    <property type="match status" value="1"/>
</dbReference>
<dbReference type="InterPro" id="IPR008978">
    <property type="entry name" value="HSP20-like_chaperone"/>
</dbReference>
<evidence type="ECO:0000256" key="7">
    <source>
        <dbReference type="SAM" id="MobiDB-lite"/>
    </source>
</evidence>
<dbReference type="Pfam" id="PF04969">
    <property type="entry name" value="CS"/>
    <property type="match status" value="1"/>
</dbReference>
<evidence type="ECO:0000256" key="5">
    <source>
        <dbReference type="ARBA" id="ARBA00022553"/>
    </source>
</evidence>
<evidence type="ECO:0000256" key="3">
    <source>
        <dbReference type="ARBA" id="ARBA00017641"/>
    </source>
</evidence>
<feature type="domain" description="CS" evidence="8">
    <location>
        <begin position="176"/>
        <end position="275"/>
    </location>
</feature>
<dbReference type="EMBL" id="CAICTM010002051">
    <property type="protein sequence ID" value="CAB9527711.1"/>
    <property type="molecule type" value="Genomic_DNA"/>
</dbReference>
<evidence type="ECO:0000256" key="4">
    <source>
        <dbReference type="ARBA" id="ARBA00022490"/>
    </source>
</evidence>
<protein>
    <recommendedName>
        <fullName evidence="3">Nuclear migration protein nudC</fullName>
    </recommendedName>
    <alternativeName>
        <fullName evidence="6">Nuclear distribution protein C homolog</fullName>
    </alternativeName>
</protein>
<evidence type="ECO:0000259" key="8">
    <source>
        <dbReference type="PROSITE" id="PS51203"/>
    </source>
</evidence>
<dbReference type="PANTHER" id="PTHR12356">
    <property type="entry name" value="NUCLEAR MOVEMENT PROTEIN NUDC"/>
    <property type="match status" value="1"/>
</dbReference>
<keyword evidence="5" id="KW-0597">Phosphoprotein</keyword>
<evidence type="ECO:0000313" key="10">
    <source>
        <dbReference type="Proteomes" id="UP001153069"/>
    </source>
</evidence>
<keyword evidence="4" id="KW-0963">Cytoplasm</keyword>
<dbReference type="CDD" id="cd06467">
    <property type="entry name" value="p23_NUDC_like"/>
    <property type="match status" value="1"/>
</dbReference>
<sequence length="349" mass="38657">MSSSKFVDDDRFDGLYLNVASAAHGIEPLLDTVFSFLRRKTDFFAGPPGATDGTQVAIQKVNQVLQKHAALYEKEHAKKKPPPPQKKAKKEEVIEMGADGGFDVTAAAAATTTKKEKTPPAATPKVEEKKKKVEETPADKPKSDTEVTPTTKDDKDNSEEPDNDGKVIPSKGNGGTVDGKYVWTQILAELSVTVPLPDNTRGRDLNVTISRKHLKVGLRNALKNDNGGTATKWLVDDDLIKPIVTDDSFWTVEDGNRLVLNLQKTNAMEWWDAVCVNDTPKINVQKIQPENSQLGDLDGETRKTVEKMMFDQRQKAAGLPTSEEQQKFDMIEKFKKQHPELDFSQAKIS</sequence>
<dbReference type="PANTHER" id="PTHR12356:SF3">
    <property type="entry name" value="NUCLEAR MIGRATION PROTEIN NUDC"/>
    <property type="match status" value="1"/>
</dbReference>
<dbReference type="GO" id="GO:0006457">
    <property type="term" value="P:protein folding"/>
    <property type="evidence" value="ECO:0007669"/>
    <property type="project" value="TreeGrafter"/>
</dbReference>
<feature type="region of interest" description="Disordered" evidence="7">
    <location>
        <begin position="110"/>
        <end position="174"/>
    </location>
</feature>
<comment type="caution">
    <text evidence="9">The sequence shown here is derived from an EMBL/GenBank/DDBJ whole genome shotgun (WGS) entry which is preliminary data.</text>
</comment>
<dbReference type="GO" id="GO:0051082">
    <property type="term" value="F:unfolded protein binding"/>
    <property type="evidence" value="ECO:0007669"/>
    <property type="project" value="TreeGrafter"/>
</dbReference>
<dbReference type="Gene3D" id="2.60.40.790">
    <property type="match status" value="1"/>
</dbReference>
<organism evidence="9 10">
    <name type="scientific">Seminavis robusta</name>
    <dbReference type="NCBI Taxonomy" id="568900"/>
    <lineage>
        <taxon>Eukaryota</taxon>
        <taxon>Sar</taxon>
        <taxon>Stramenopiles</taxon>
        <taxon>Ochrophyta</taxon>
        <taxon>Bacillariophyta</taxon>
        <taxon>Bacillariophyceae</taxon>
        <taxon>Bacillariophycidae</taxon>
        <taxon>Naviculales</taxon>
        <taxon>Naviculaceae</taxon>
        <taxon>Seminavis</taxon>
    </lineage>
</organism>
<evidence type="ECO:0000256" key="2">
    <source>
        <dbReference type="ARBA" id="ARBA00010513"/>
    </source>
</evidence>
<evidence type="ECO:0000256" key="1">
    <source>
        <dbReference type="ARBA" id="ARBA00004496"/>
    </source>
</evidence>
<comment type="subcellular location">
    <subcellularLocation>
        <location evidence="1">Cytoplasm</location>
    </subcellularLocation>
</comment>
<keyword evidence="10" id="KW-1185">Reference proteome</keyword>
<dbReference type="InterPro" id="IPR007052">
    <property type="entry name" value="CS_dom"/>
</dbReference>
<reference evidence="9" key="1">
    <citation type="submission" date="2020-06" db="EMBL/GenBank/DDBJ databases">
        <authorList>
            <consortium name="Plant Systems Biology data submission"/>
        </authorList>
    </citation>
    <scope>NUCLEOTIDE SEQUENCE</scope>
    <source>
        <strain evidence="9">D6</strain>
    </source>
</reference>
<evidence type="ECO:0000313" key="9">
    <source>
        <dbReference type="EMBL" id="CAB9527711.1"/>
    </source>
</evidence>
<evidence type="ECO:0000256" key="6">
    <source>
        <dbReference type="ARBA" id="ARBA00030427"/>
    </source>
</evidence>
<dbReference type="Proteomes" id="UP001153069">
    <property type="component" value="Unassembled WGS sequence"/>
</dbReference>
<dbReference type="SUPFAM" id="SSF49764">
    <property type="entry name" value="HSP20-like chaperones"/>
    <property type="match status" value="1"/>
</dbReference>
<dbReference type="FunFam" id="2.60.40.790:FF:000001">
    <property type="entry name" value="Nuclear migration protein nudC"/>
    <property type="match status" value="1"/>
</dbReference>
<comment type="similarity">
    <text evidence="2">Belongs to the nudC family.</text>
</comment>
<proteinExistence type="inferred from homology"/>
<gene>
    <name evidence="9" type="ORF">SEMRO_2053_G312690.1</name>
</gene>
<dbReference type="GO" id="GO:0005737">
    <property type="term" value="C:cytoplasm"/>
    <property type="evidence" value="ECO:0007669"/>
    <property type="project" value="UniProtKB-SubCell"/>
</dbReference>
<feature type="compositionally biased region" description="Basic and acidic residues" evidence="7">
    <location>
        <begin position="125"/>
        <end position="155"/>
    </location>
</feature>
<dbReference type="InterPro" id="IPR037898">
    <property type="entry name" value="NudC_fam"/>
</dbReference>
<dbReference type="AlphaFoldDB" id="A0A9N8HVU3"/>